<keyword evidence="2" id="KW-1185">Reference proteome</keyword>
<evidence type="ECO:0000313" key="1">
    <source>
        <dbReference type="EMBL" id="KAG7087206.1"/>
    </source>
</evidence>
<name>A0A9P7RP44_9AGAR</name>
<reference evidence="1" key="1">
    <citation type="journal article" date="2021" name="Genome Biol. Evol.">
        <title>The assembled and annotated genome of the fairy-ring fungus Marasmius oreades.</title>
        <authorList>
            <person name="Hiltunen M."/>
            <person name="Ament-Velasquez S.L."/>
            <person name="Johannesson H."/>
        </authorList>
    </citation>
    <scope>NUCLEOTIDE SEQUENCE</scope>
    <source>
        <strain evidence="1">03SP1</strain>
    </source>
</reference>
<protein>
    <submittedName>
        <fullName evidence="1">Uncharacterized protein</fullName>
    </submittedName>
</protein>
<dbReference type="OrthoDB" id="2634326at2759"/>
<comment type="caution">
    <text evidence="1">The sequence shown here is derived from an EMBL/GenBank/DDBJ whole genome shotgun (WGS) entry which is preliminary data.</text>
</comment>
<dbReference type="KEGG" id="more:E1B28_013187"/>
<accession>A0A9P7RP44</accession>
<proteinExistence type="predicted"/>
<dbReference type="GeneID" id="66082262"/>
<dbReference type="EMBL" id="CM032189">
    <property type="protein sequence ID" value="KAG7087206.1"/>
    <property type="molecule type" value="Genomic_DNA"/>
</dbReference>
<dbReference type="Proteomes" id="UP001049176">
    <property type="component" value="Chromosome 9"/>
</dbReference>
<organism evidence="1 2">
    <name type="scientific">Marasmius oreades</name>
    <name type="common">fairy-ring Marasmius</name>
    <dbReference type="NCBI Taxonomy" id="181124"/>
    <lineage>
        <taxon>Eukaryota</taxon>
        <taxon>Fungi</taxon>
        <taxon>Dikarya</taxon>
        <taxon>Basidiomycota</taxon>
        <taxon>Agaricomycotina</taxon>
        <taxon>Agaricomycetes</taxon>
        <taxon>Agaricomycetidae</taxon>
        <taxon>Agaricales</taxon>
        <taxon>Marasmiineae</taxon>
        <taxon>Marasmiaceae</taxon>
        <taxon>Marasmius</taxon>
    </lineage>
</organism>
<gene>
    <name evidence="1" type="ORF">E1B28_013187</name>
</gene>
<sequence length="203" mass="22906">MLAGIPVWYVRPLKKKDVTRVDKWLEFDTSTSYPLQDTGLSLSFDDVSPPHPEVFNGFSNDTSRYRAMASFMRRFSTMNVYMEKTLFTVSDNNTLPSSSMPSRSVLIFIGHIPFAKPSSSKQLQIERNKFVDIESPLMPRAIKPWAAASQSAGVGFDPNTPPLNGRDNRYALPDPNIITGTANAVTREAFLRTWLKLRPVLLY</sequence>
<evidence type="ECO:0000313" key="2">
    <source>
        <dbReference type="Proteomes" id="UP001049176"/>
    </source>
</evidence>
<dbReference type="AlphaFoldDB" id="A0A9P7RP44"/>
<dbReference type="RefSeq" id="XP_043003677.1">
    <property type="nucleotide sequence ID" value="XM_043158332.1"/>
</dbReference>